<dbReference type="InterPro" id="IPR036811">
    <property type="entry name" value="Ubol_cytC_Rdtase_hinge_dom_sf"/>
</dbReference>
<evidence type="ECO:0000256" key="1">
    <source>
        <dbReference type="ARBA" id="ARBA00004137"/>
    </source>
</evidence>
<feature type="region of interest" description="Disordered" evidence="9">
    <location>
        <begin position="16"/>
        <end position="52"/>
    </location>
</feature>
<sequence>MLSIISDIISSFTAVAHAEAAEEEKPEEQPEAQTEEASEEEEEEEEEPEDVMPKLVEDCAERECHTQKHHYDDCARRVTQQMDENDGKANEDCVEEFFHLTHCATACAAPKLWKTL</sequence>
<reference evidence="11 13" key="1">
    <citation type="submission" date="2020-01" db="EMBL/GenBank/DDBJ databases">
        <authorList>
            <consortium name="DOE Joint Genome Institute"/>
            <person name="Haridas S."/>
            <person name="Albert R."/>
            <person name="Binder M."/>
            <person name="Bloem J."/>
            <person name="Labutti K."/>
            <person name="Salamov A."/>
            <person name="Andreopoulos B."/>
            <person name="Baker S.E."/>
            <person name="Barry K."/>
            <person name="Bills G."/>
            <person name="Bluhm B.H."/>
            <person name="Cannon C."/>
            <person name="Castanera R."/>
            <person name="Culley D.E."/>
            <person name="Daum C."/>
            <person name="Ezra D."/>
            <person name="Gonzalez J.B."/>
            <person name="Henrissat B."/>
            <person name="Kuo A."/>
            <person name="Liang C."/>
            <person name="Lipzen A."/>
            <person name="Lutzoni F."/>
            <person name="Magnuson J."/>
            <person name="Mondo S."/>
            <person name="Nolan M."/>
            <person name="Ohm R."/>
            <person name="Pangilinan J."/>
            <person name="Park H.-J."/>
            <person name="Ramirez L."/>
            <person name="Alfaro M."/>
            <person name="Sun H."/>
            <person name="Tritt A."/>
            <person name="Yoshinaga Y."/>
            <person name="Zwiers L.-H."/>
            <person name="Turgeon B.G."/>
            <person name="Goodwin S.B."/>
            <person name="Spatafora J.W."/>
            <person name="Crous P.W."/>
            <person name="Grigoriev I.V."/>
        </authorList>
    </citation>
    <scope>NUCLEOTIDE SEQUENCE</scope>
    <source>
        <strain evidence="11 13">CBS 781.70</strain>
    </source>
</reference>
<evidence type="ECO:0000256" key="7">
    <source>
        <dbReference type="ARBA" id="ARBA00023128"/>
    </source>
</evidence>
<dbReference type="GO" id="GO:0005743">
    <property type="term" value="C:mitochondrial inner membrane"/>
    <property type="evidence" value="ECO:0007669"/>
    <property type="project" value="UniProtKB-SubCell"/>
</dbReference>
<evidence type="ECO:0000313" key="12">
    <source>
        <dbReference type="Proteomes" id="UP000504638"/>
    </source>
</evidence>
<evidence type="ECO:0000256" key="8">
    <source>
        <dbReference type="ARBA" id="ARBA00023136"/>
    </source>
</evidence>
<protein>
    <submittedName>
        <fullName evidence="11 13">Non-heme 11 kDa protein of cytochrome bc1 complex</fullName>
    </submittedName>
</protein>
<evidence type="ECO:0000256" key="5">
    <source>
        <dbReference type="ARBA" id="ARBA00022792"/>
    </source>
</evidence>
<proteinExistence type="inferred from homology"/>
<evidence type="ECO:0000256" key="4">
    <source>
        <dbReference type="ARBA" id="ARBA00022660"/>
    </source>
</evidence>
<accession>A0A6G1G6U0</accession>
<dbReference type="GO" id="GO:0006122">
    <property type="term" value="P:mitochondrial electron transport, ubiquinol to cytochrome c"/>
    <property type="evidence" value="ECO:0007669"/>
    <property type="project" value="InterPro"/>
</dbReference>
<feature type="non-terminal residue" evidence="11">
    <location>
        <position position="116"/>
    </location>
</feature>
<keyword evidence="5" id="KW-0999">Mitochondrion inner membrane</keyword>
<dbReference type="EMBL" id="ML975154">
    <property type="protein sequence ID" value="KAF1813805.1"/>
    <property type="molecule type" value="Genomic_DNA"/>
</dbReference>
<evidence type="ECO:0000313" key="13">
    <source>
        <dbReference type="RefSeq" id="XP_033535436.1"/>
    </source>
</evidence>
<feature type="domain" description="Ubiquinol-cytochrome C reductase hinge" evidence="10">
    <location>
        <begin position="50"/>
        <end position="116"/>
    </location>
</feature>
<dbReference type="InterPro" id="IPR023184">
    <property type="entry name" value="Ubol_cytC_Rdtase_hinge_dom"/>
</dbReference>
<dbReference type="Proteomes" id="UP000504638">
    <property type="component" value="Unplaced"/>
</dbReference>
<dbReference type="Gene3D" id="1.10.287.20">
    <property type="entry name" value="Ubiquinol-cytochrome C reductase hinge domain"/>
    <property type="match status" value="1"/>
</dbReference>
<keyword evidence="12" id="KW-1185">Reference proteome</keyword>
<gene>
    <name evidence="11 13" type="ORF">P152DRAFT_457173</name>
</gene>
<keyword evidence="6" id="KW-0249">Electron transport</keyword>
<evidence type="ECO:0000256" key="3">
    <source>
        <dbReference type="ARBA" id="ARBA00022448"/>
    </source>
</evidence>
<dbReference type="PANTHER" id="PTHR15336:SF0">
    <property type="entry name" value="CYTOCHROME B-C1 COMPLEX SUBUNIT 6, MITOCHONDRIAL"/>
    <property type="match status" value="1"/>
</dbReference>
<keyword evidence="4" id="KW-0679">Respiratory chain</keyword>
<comment type="similarity">
    <text evidence="2">Belongs to the UQCRH/QCR6 family.</text>
</comment>
<dbReference type="PANTHER" id="PTHR15336">
    <property type="entry name" value="UBIQUINOL-CYTOCHROME C REDUCTASE COMPLEX 7.8 KDA PROTEIN"/>
    <property type="match status" value="1"/>
</dbReference>
<dbReference type="GeneID" id="54419745"/>
<dbReference type="Pfam" id="PF02320">
    <property type="entry name" value="UCR_hinge"/>
    <property type="match status" value="1"/>
</dbReference>
<name>A0A6G1G6U0_9PEZI</name>
<evidence type="ECO:0000256" key="2">
    <source>
        <dbReference type="ARBA" id="ARBA00006498"/>
    </source>
</evidence>
<reference evidence="13" key="2">
    <citation type="submission" date="2020-04" db="EMBL/GenBank/DDBJ databases">
        <authorList>
            <consortium name="NCBI Genome Project"/>
        </authorList>
    </citation>
    <scope>NUCLEOTIDE SEQUENCE</scope>
    <source>
        <strain evidence="13">CBS 781.70</strain>
    </source>
</reference>
<dbReference type="OrthoDB" id="405848at2759"/>
<reference evidence="13" key="3">
    <citation type="submission" date="2025-04" db="UniProtKB">
        <authorList>
            <consortium name="RefSeq"/>
        </authorList>
    </citation>
    <scope>IDENTIFICATION</scope>
    <source>
        <strain evidence="13">CBS 781.70</strain>
    </source>
</reference>
<dbReference type="InterPro" id="IPR003422">
    <property type="entry name" value="Cyt_b-c1_6"/>
</dbReference>
<keyword evidence="7" id="KW-0496">Mitochondrion</keyword>
<comment type="subcellular location">
    <subcellularLocation>
        <location evidence="1">Mitochondrion inner membrane</location>
        <topology evidence="1">Peripheral membrane protein</topology>
        <orientation evidence="1">Intermembrane side</orientation>
    </subcellularLocation>
</comment>
<feature type="compositionally biased region" description="Acidic residues" evidence="9">
    <location>
        <begin position="21"/>
        <end position="50"/>
    </location>
</feature>
<evidence type="ECO:0000256" key="9">
    <source>
        <dbReference type="SAM" id="MobiDB-lite"/>
    </source>
</evidence>
<evidence type="ECO:0000313" key="11">
    <source>
        <dbReference type="EMBL" id="KAF1813805.1"/>
    </source>
</evidence>
<dbReference type="RefSeq" id="XP_033535436.1">
    <property type="nucleotide sequence ID" value="XM_033679175.1"/>
</dbReference>
<dbReference type="SUPFAM" id="SSF81531">
    <property type="entry name" value="Non-heme 11 kDa protein of cytochrome bc1 complex (Ubiquinol-cytochrome c reductase)"/>
    <property type="match status" value="1"/>
</dbReference>
<keyword evidence="8" id="KW-0472">Membrane</keyword>
<dbReference type="AlphaFoldDB" id="A0A6G1G6U0"/>
<evidence type="ECO:0000256" key="6">
    <source>
        <dbReference type="ARBA" id="ARBA00022982"/>
    </source>
</evidence>
<evidence type="ECO:0000259" key="10">
    <source>
        <dbReference type="Pfam" id="PF02320"/>
    </source>
</evidence>
<keyword evidence="3" id="KW-0813">Transport</keyword>
<organism evidence="11">
    <name type="scientific">Eremomyces bilateralis CBS 781.70</name>
    <dbReference type="NCBI Taxonomy" id="1392243"/>
    <lineage>
        <taxon>Eukaryota</taxon>
        <taxon>Fungi</taxon>
        <taxon>Dikarya</taxon>
        <taxon>Ascomycota</taxon>
        <taxon>Pezizomycotina</taxon>
        <taxon>Dothideomycetes</taxon>
        <taxon>Dothideomycetes incertae sedis</taxon>
        <taxon>Eremomycetales</taxon>
        <taxon>Eremomycetaceae</taxon>
        <taxon>Eremomyces</taxon>
    </lineage>
</organism>